<dbReference type="Proteomes" id="UP000253687">
    <property type="component" value="Unassembled WGS sequence"/>
</dbReference>
<organism evidence="1">
    <name type="scientific">Escherichia coli</name>
    <dbReference type="NCBI Taxonomy" id="562"/>
    <lineage>
        <taxon>Bacteria</taxon>
        <taxon>Pseudomonadati</taxon>
        <taxon>Pseudomonadota</taxon>
        <taxon>Gammaproteobacteria</taxon>
        <taxon>Enterobacterales</taxon>
        <taxon>Enterobacteriaceae</taxon>
        <taxon>Escherichia</taxon>
    </lineage>
</organism>
<dbReference type="SUPFAM" id="SSF53756">
    <property type="entry name" value="UDP-Glycosyltransferase/glycogen phosphorylase"/>
    <property type="match status" value="1"/>
</dbReference>
<dbReference type="EMBL" id="FJ940775">
    <property type="protein sequence ID" value="ACV67291.1"/>
    <property type="molecule type" value="Genomic_DNA"/>
</dbReference>
<sequence length="380" mass="43285">MKKILLISMSLGKGDYGGGIVSNTNFFALKELEHYELFSVGIVKNTNDAPNFINMVLPGNASKFSTAINNILGFAGQLNNKTTKNIKYIIDEFEPDIVYLDSSLLGCIASYCKKKHKTIQIITFFHNIEFDFEIARIMSGLLHFFPSLISTTLAEYAAVRYSDKIIALHKKDSFRLEEKYGRKADYIVPVCIKDTQREKSFKLVNEKKKEGKKLKVGFIGTAFFANVESAKIISQYIAPKVEGIANFYICGNGFEKYKALNSTNVNVSGYIDSLDDFYNEMDVMIFPIFSGAGMKVKIAESLMYNKPILASAFALVGYEKIIDGTNVISCESHESFVYHIRQFRRDNNTLYNRKSYYKYFSDKACLHYFRNILREIVNNE</sequence>
<proteinExistence type="predicted"/>
<evidence type="ECO:0000313" key="1">
    <source>
        <dbReference type="EMBL" id="ACV67291.1"/>
    </source>
</evidence>
<evidence type="ECO:0000313" key="4">
    <source>
        <dbReference type="Proteomes" id="UP000253687"/>
    </source>
</evidence>
<dbReference type="Gene3D" id="3.40.50.2000">
    <property type="entry name" value="Glycogen Phosphorylase B"/>
    <property type="match status" value="2"/>
</dbReference>
<evidence type="ECO:0000313" key="3">
    <source>
        <dbReference type="EMBL" id="RDA41782.1"/>
    </source>
</evidence>
<reference evidence="1" key="1">
    <citation type="journal article" date="2010" name="Vet. Microbiol.">
        <title>Development of a serogroup-specific DNA microarray for identification of Escherichia coli strains associated with bovine septicemia and diarrhea.</title>
        <authorList>
            <person name="Liu B."/>
            <person name="Wu F."/>
            <person name="Li D."/>
            <person name="Beutin L."/>
            <person name="Chen M."/>
            <person name="Cao B."/>
            <person name="Wang L."/>
        </authorList>
    </citation>
    <scope>NUCLEOTIDE SEQUENCE</scope>
</reference>
<protein>
    <submittedName>
        <fullName evidence="2">Glycosyl transferase</fullName>
    </submittedName>
    <submittedName>
        <fullName evidence="3">Glycosyltransferase</fullName>
    </submittedName>
    <submittedName>
        <fullName evidence="1">WejN</fullName>
    </submittedName>
</protein>
<dbReference type="Pfam" id="PF13692">
    <property type="entry name" value="Glyco_trans_1_4"/>
    <property type="match status" value="1"/>
</dbReference>
<reference evidence="2" key="2">
    <citation type="journal article" date="2016" name="PLoS ONE">
        <title>Comparison of O-Antigen Gene Clusters of All O-Serogroups of Escherichia coli and Proposal for Adopting a New Nomenclature for O-Typing.</title>
        <authorList>
            <person name="DebRoy C."/>
            <person name="Fratamico P.M."/>
            <person name="Yan X."/>
            <person name="Baranzoni G."/>
            <person name="Liu Y."/>
            <person name="Needleman D.S."/>
            <person name="Tebbs R."/>
            <person name="O'Connell C.D."/>
            <person name="Allred A."/>
            <person name="Swimley M."/>
            <person name="Mwangi M."/>
            <person name="Kapur V."/>
            <person name="Raygoza Garay J.A."/>
            <person name="Roberts E.L."/>
            <person name="Katani R."/>
        </authorList>
    </citation>
    <scope>NUCLEOTIDE SEQUENCE</scope>
    <source>
        <strain evidence="2">E 38</strain>
    </source>
</reference>
<dbReference type="GO" id="GO:0016740">
    <property type="term" value="F:transferase activity"/>
    <property type="evidence" value="ECO:0007669"/>
    <property type="project" value="UniProtKB-KW"/>
</dbReference>
<name>D6BV51_ECOLX</name>
<reference evidence="3 4" key="3">
    <citation type="submission" date="2018-07" db="EMBL/GenBank/DDBJ databases">
        <title>Whole Genome Sequence Analysis of Avian Pathogenic E. coli - An Australian Perspective.</title>
        <authorList>
            <person name="Cummins M.L."/>
            <person name="Reid C.J."/>
            <person name="Roy Chowdhury P."/>
            <person name="Bushell R."/>
            <person name="Esbert N."/>
            <person name="Tivendale K.A."/>
            <person name="Noormohammadi A.H."/>
            <person name="Islam S."/>
            <person name="Marenda M.S."/>
            <person name="Browning G.F."/>
            <person name="Markham P.F."/>
            <person name="Djordjevic S.P."/>
        </authorList>
    </citation>
    <scope>NUCLEOTIDE SEQUENCE [LARGE SCALE GENOMIC DNA]</scope>
    <source>
        <strain evidence="3 4">AVC211</strain>
    </source>
</reference>
<keyword evidence="2" id="KW-0808">Transferase</keyword>
<dbReference type="EMBL" id="QOGZ01000004">
    <property type="protein sequence ID" value="RDA41782.1"/>
    <property type="molecule type" value="Genomic_DNA"/>
</dbReference>
<evidence type="ECO:0000313" key="2">
    <source>
        <dbReference type="EMBL" id="AIG62613.1"/>
    </source>
</evidence>
<dbReference type="AlphaFoldDB" id="D6BV51"/>
<gene>
    <name evidence="1" type="primary">wejN</name>
    <name evidence="2" type="synonym">wffD</name>
    <name evidence="3" type="ORF">DTL43_05025</name>
</gene>
<dbReference type="RefSeq" id="WP_000722270.1">
    <property type="nucleotide sequence ID" value="NZ_AP027971.1"/>
</dbReference>
<dbReference type="EMBL" id="KJ778787">
    <property type="protein sequence ID" value="AIG62613.1"/>
    <property type="molecule type" value="Genomic_DNA"/>
</dbReference>
<accession>D6BV51</accession>